<feature type="signal peptide" evidence="2">
    <location>
        <begin position="1"/>
        <end position="21"/>
    </location>
</feature>
<gene>
    <name evidence="3" type="ORF">EBO34_01855</name>
</gene>
<feature type="chain" id="PRO_5039180193" evidence="2">
    <location>
        <begin position="22"/>
        <end position="300"/>
    </location>
</feature>
<feature type="compositionally biased region" description="Polar residues" evidence="1">
    <location>
        <begin position="169"/>
        <end position="181"/>
    </location>
</feature>
<organism evidence="3 4">
    <name type="scientific">Alteribacter keqinensis</name>
    <dbReference type="NCBI Taxonomy" id="2483800"/>
    <lineage>
        <taxon>Bacteria</taxon>
        <taxon>Bacillati</taxon>
        <taxon>Bacillota</taxon>
        <taxon>Bacilli</taxon>
        <taxon>Bacillales</taxon>
        <taxon>Bacillaceae</taxon>
        <taxon>Alteribacter</taxon>
    </lineage>
</organism>
<evidence type="ECO:0000313" key="3">
    <source>
        <dbReference type="EMBL" id="RNA68736.1"/>
    </source>
</evidence>
<dbReference type="EMBL" id="RHIB01000001">
    <property type="protein sequence ID" value="RNA68736.1"/>
    <property type="molecule type" value="Genomic_DNA"/>
</dbReference>
<accession>A0A3M7TSZ4</accession>
<protein>
    <submittedName>
        <fullName evidence="3">Uncharacterized protein</fullName>
    </submittedName>
</protein>
<evidence type="ECO:0000313" key="4">
    <source>
        <dbReference type="Proteomes" id="UP000278746"/>
    </source>
</evidence>
<dbReference type="Pfam" id="PF09580">
    <property type="entry name" value="Spore_YhcN_YlaJ"/>
    <property type="match status" value="1"/>
</dbReference>
<reference evidence="3 4" key="1">
    <citation type="submission" date="2018-10" db="EMBL/GenBank/DDBJ databases">
        <title>Bacillus Keqinensis sp. nov., a moderately halophilic bacterium isolated from a saline-alkaline lake.</title>
        <authorList>
            <person name="Wang H."/>
        </authorList>
    </citation>
    <scope>NUCLEOTIDE SEQUENCE [LARGE SCALE GENOMIC DNA]</scope>
    <source>
        <strain evidence="3 4">KQ-3</strain>
    </source>
</reference>
<evidence type="ECO:0000256" key="2">
    <source>
        <dbReference type="SAM" id="SignalP"/>
    </source>
</evidence>
<proteinExistence type="predicted"/>
<sequence>MKKWFMSLTAAVMLVAGLTGCGGNGDMNDEGEQEGFFTRGYNNRTTGQDAGGYLNRRQGMTGTYYGQNYGYNNYGMNRGRETERYGTRASNYGNPMTGYKTRARGVDRNTNLGLNRNRNTGFGMRGNTVRGAGRGIVGNNRPGMVDNNGILNRFQATGNRFGGYDNHQRYSTKGQASQGNRYSGYYDGEEGHKARRIANRVEDMDNVEDCRVIVNGNDVVVGLDVRGESQRTEQKVRRLVSKMDDDMDVYVVTEQEQMDRVRSMDDRLRAGEPFEEVGATFNDMVQDLGRAIQRPFERSR</sequence>
<comment type="caution">
    <text evidence="3">The sequence shown here is derived from an EMBL/GenBank/DDBJ whole genome shotgun (WGS) entry which is preliminary data.</text>
</comment>
<dbReference type="AlphaFoldDB" id="A0A3M7TSZ4"/>
<name>A0A3M7TSZ4_9BACI</name>
<keyword evidence="4" id="KW-1185">Reference proteome</keyword>
<dbReference type="Proteomes" id="UP000278746">
    <property type="component" value="Unassembled WGS sequence"/>
</dbReference>
<keyword evidence="2" id="KW-0732">Signal</keyword>
<dbReference type="OrthoDB" id="2968939at2"/>
<dbReference type="RefSeq" id="WP_122896261.1">
    <property type="nucleotide sequence ID" value="NZ_RHIB01000001.1"/>
</dbReference>
<evidence type="ECO:0000256" key="1">
    <source>
        <dbReference type="SAM" id="MobiDB-lite"/>
    </source>
</evidence>
<dbReference type="PROSITE" id="PS51257">
    <property type="entry name" value="PROKAR_LIPOPROTEIN"/>
    <property type="match status" value="1"/>
</dbReference>
<feature type="region of interest" description="Disordered" evidence="1">
    <location>
        <begin position="169"/>
        <end position="188"/>
    </location>
</feature>
<dbReference type="InterPro" id="IPR019076">
    <property type="entry name" value="Spore_lipoprot_YhcN/YlaJ-like"/>
</dbReference>